<dbReference type="RefSeq" id="WP_037652324.1">
    <property type="nucleotide sequence ID" value="NZ_BAVY01000051.1"/>
</dbReference>
<keyword evidence="1" id="KW-0436">Ligase</keyword>
<accession>A0A143SZQ0</accession>
<dbReference type="InterPro" id="IPR040570">
    <property type="entry name" value="LAL_C2"/>
</dbReference>
<dbReference type="NCBIfam" id="NF005543">
    <property type="entry name" value="PRK07206.1"/>
    <property type="match status" value="1"/>
</dbReference>
<evidence type="ECO:0000313" key="6">
    <source>
        <dbReference type="EMBL" id="BAU77529.1"/>
    </source>
</evidence>
<proteinExistence type="predicted"/>
<dbReference type="OrthoDB" id="24041at2"/>
<dbReference type="InterPro" id="IPR052032">
    <property type="entry name" value="ATP-dep_AA_Ligase"/>
</dbReference>
<feature type="domain" description="ATP-grasp" evidence="5">
    <location>
        <begin position="114"/>
        <end position="312"/>
    </location>
</feature>
<dbReference type="GO" id="GO:0046872">
    <property type="term" value="F:metal ion binding"/>
    <property type="evidence" value="ECO:0007669"/>
    <property type="project" value="InterPro"/>
</dbReference>
<evidence type="ECO:0000256" key="4">
    <source>
        <dbReference type="PROSITE-ProRule" id="PRU00409"/>
    </source>
</evidence>
<gene>
    <name evidence="6" type="ORF">SAVERM_2p085</name>
</gene>
<reference evidence="6" key="1">
    <citation type="submission" date="2016-03" db="EMBL/GenBank/DDBJ databases">
        <title>Complete sequence of the second linear plasmid SAP2 of Streptomyces avermitilis.</title>
        <authorList>
            <person name="Ikeda H."/>
        </authorList>
    </citation>
    <scope>NUCLEOTIDE SEQUENCE</scope>
    <source>
        <strain evidence="6">MA-4680</strain>
        <plasmid evidence="6">SAP2</plasmid>
    </source>
</reference>
<dbReference type="GO" id="GO:0016874">
    <property type="term" value="F:ligase activity"/>
    <property type="evidence" value="ECO:0007669"/>
    <property type="project" value="UniProtKB-KW"/>
</dbReference>
<dbReference type="PANTHER" id="PTHR43585">
    <property type="entry name" value="FUMIPYRROLE BIOSYNTHESIS PROTEIN C"/>
    <property type="match status" value="1"/>
</dbReference>
<name>A0A143SZQ0_STRAW</name>
<evidence type="ECO:0000256" key="2">
    <source>
        <dbReference type="ARBA" id="ARBA00022741"/>
    </source>
</evidence>
<dbReference type="AlphaFoldDB" id="A0A143SZQ0"/>
<dbReference type="GO" id="GO:0005524">
    <property type="term" value="F:ATP binding"/>
    <property type="evidence" value="ECO:0007669"/>
    <property type="project" value="UniProtKB-UniRule"/>
</dbReference>
<dbReference type="EMBL" id="AP017380">
    <property type="protein sequence ID" value="BAU77529.1"/>
    <property type="molecule type" value="Genomic_DNA"/>
</dbReference>
<dbReference type="Pfam" id="PF18603">
    <property type="entry name" value="LAL_C2"/>
    <property type="match status" value="1"/>
</dbReference>
<dbReference type="InterPro" id="IPR011761">
    <property type="entry name" value="ATP-grasp"/>
</dbReference>
<dbReference type="PROSITE" id="PS50975">
    <property type="entry name" value="ATP_GRASP"/>
    <property type="match status" value="1"/>
</dbReference>
<evidence type="ECO:0000259" key="5">
    <source>
        <dbReference type="PROSITE" id="PS50975"/>
    </source>
</evidence>
<organism evidence="6">
    <name type="scientific">Streptomyces avermitilis (strain ATCC 31267 / DSM 46492 / JCM 5070 / NBRC 14893 / NCIMB 12804 / NRRL 8165 / MA-4680)</name>
    <dbReference type="NCBI Taxonomy" id="227882"/>
    <lineage>
        <taxon>Bacteria</taxon>
        <taxon>Bacillati</taxon>
        <taxon>Actinomycetota</taxon>
        <taxon>Actinomycetes</taxon>
        <taxon>Kitasatosporales</taxon>
        <taxon>Streptomycetaceae</taxon>
        <taxon>Streptomyces</taxon>
    </lineage>
</organism>
<evidence type="ECO:0000256" key="1">
    <source>
        <dbReference type="ARBA" id="ARBA00022598"/>
    </source>
</evidence>
<dbReference type="SUPFAM" id="SSF56059">
    <property type="entry name" value="Glutathione synthetase ATP-binding domain-like"/>
    <property type="match status" value="1"/>
</dbReference>
<keyword evidence="2 4" id="KW-0547">Nucleotide-binding</keyword>
<dbReference type="Pfam" id="PF13535">
    <property type="entry name" value="ATP-grasp_4"/>
    <property type="match status" value="1"/>
</dbReference>
<keyword evidence="3 4" id="KW-0067">ATP-binding</keyword>
<dbReference type="Gene3D" id="3.30.470.20">
    <property type="entry name" value="ATP-grasp fold, B domain"/>
    <property type="match status" value="1"/>
</dbReference>
<protein>
    <submittedName>
        <fullName evidence="6">Putative biotin carboxylase</fullName>
    </submittedName>
</protein>
<keyword evidence="6" id="KW-0614">Plasmid</keyword>
<dbReference type="PANTHER" id="PTHR43585:SF2">
    <property type="entry name" value="ATP-GRASP ENZYME FSQD"/>
    <property type="match status" value="1"/>
</dbReference>
<sequence>MSSAKHVVIVDLYASAMRLAEHFRQAGVAVVRVQSTKEVPRALQSSKKLDHLADDFVHEDFATTVERLALYDPIAVVAGGETGVELADALSEALELPCNGVELSEARRNKYLMIETIKRAGVPGARQITASDEEQLEEWHQSIGGRVVLKPARSAAGDHVFFCDTLDEARAAYRKIDGTVNALSERNVGVVAQEYLCGTEYIVNTVSRDGHHRVCEIWKTSRLAVNGLSDLGDGAYLIAQRGEAQDQLAAYAKSVLDALGIRHGPAHLEVKLTNDGPRLVEVGARVAGGDIPSYAQLSIGESQLDWTVRAYLDPEAFHQRADEDYRRTRYVANLALVSPVEGVLRGYRGLDAIRRLESFYDVQVYVQPGDRISRTIDDVTYPAAMILVHDTEEVVLRDANTVRFLDGPGFYELEPEGDRA</sequence>
<geneLocation type="plasmid" evidence="6">
    <name>SAP2</name>
</geneLocation>
<evidence type="ECO:0000256" key="3">
    <source>
        <dbReference type="ARBA" id="ARBA00022840"/>
    </source>
</evidence>